<dbReference type="PROSITE" id="PS50127">
    <property type="entry name" value="UBC_2"/>
    <property type="match status" value="1"/>
</dbReference>
<accession>A0A0G4GB29</accession>
<organism evidence="3 4">
    <name type="scientific">Vitrella brassicaformis (strain CCMP3155)</name>
    <dbReference type="NCBI Taxonomy" id="1169540"/>
    <lineage>
        <taxon>Eukaryota</taxon>
        <taxon>Sar</taxon>
        <taxon>Alveolata</taxon>
        <taxon>Colpodellida</taxon>
        <taxon>Vitrellaceae</taxon>
        <taxon>Vitrella</taxon>
    </lineage>
</organism>
<sequence length="234" mass="26397">MTSVSARRVVEDVQELAREIPDGTRFGVPDENSLSEFTAVIRGFEGSVYETGQFHLSITLPRPENRRDLEYPDVPPKVAFTTPVYHPNVYKDGKICWELLEGKGWNSSIGFKGLLFHLQTFLENPNAESPANQEAARLWQTYEKVKRLRMEDRLGEATHEERREARQFKRKVLECCSDSWISNLSRDPRFNRAERIFGEMTDDGNTGESGCGDGALTGSGASLPGPPPLKIHKL</sequence>
<dbReference type="SUPFAM" id="SSF54495">
    <property type="entry name" value="UBC-like"/>
    <property type="match status" value="1"/>
</dbReference>
<dbReference type="PANTHER" id="PTHR24067">
    <property type="entry name" value="UBIQUITIN-CONJUGATING ENZYME E2"/>
    <property type="match status" value="1"/>
</dbReference>
<dbReference type="InterPro" id="IPR016135">
    <property type="entry name" value="UBQ-conjugating_enzyme/RWD"/>
</dbReference>
<feature type="domain" description="UBC core" evidence="2">
    <location>
        <begin position="4"/>
        <end position="158"/>
    </location>
</feature>
<name>A0A0G4GB29_VITBC</name>
<dbReference type="SMART" id="SM00212">
    <property type="entry name" value="UBCc"/>
    <property type="match status" value="1"/>
</dbReference>
<dbReference type="Proteomes" id="UP000041254">
    <property type="component" value="Unassembled WGS sequence"/>
</dbReference>
<evidence type="ECO:0000313" key="3">
    <source>
        <dbReference type="EMBL" id="CEM26333.1"/>
    </source>
</evidence>
<proteinExistence type="predicted"/>
<protein>
    <recommendedName>
        <fullName evidence="2">UBC core domain-containing protein</fullName>
    </recommendedName>
</protein>
<feature type="region of interest" description="Disordered" evidence="1">
    <location>
        <begin position="199"/>
        <end position="234"/>
    </location>
</feature>
<feature type="compositionally biased region" description="Gly residues" evidence="1">
    <location>
        <begin position="207"/>
        <end position="217"/>
    </location>
</feature>
<dbReference type="AlphaFoldDB" id="A0A0G4GB29"/>
<dbReference type="CDD" id="cd00195">
    <property type="entry name" value="UBCc_UEV"/>
    <property type="match status" value="1"/>
</dbReference>
<dbReference type="Gene3D" id="3.10.110.10">
    <property type="entry name" value="Ubiquitin Conjugating Enzyme"/>
    <property type="match status" value="1"/>
</dbReference>
<reference evidence="3 4" key="1">
    <citation type="submission" date="2014-11" db="EMBL/GenBank/DDBJ databases">
        <authorList>
            <person name="Zhu J."/>
            <person name="Qi W."/>
            <person name="Song R."/>
        </authorList>
    </citation>
    <scope>NUCLEOTIDE SEQUENCE [LARGE SCALE GENOMIC DNA]</scope>
</reference>
<evidence type="ECO:0000256" key="1">
    <source>
        <dbReference type="SAM" id="MobiDB-lite"/>
    </source>
</evidence>
<dbReference type="PhylomeDB" id="A0A0G4GB29"/>
<feature type="compositionally biased region" description="Pro residues" evidence="1">
    <location>
        <begin position="224"/>
        <end position="234"/>
    </location>
</feature>
<gene>
    <name evidence="3" type="ORF">Vbra_17352</name>
</gene>
<evidence type="ECO:0000313" key="4">
    <source>
        <dbReference type="Proteomes" id="UP000041254"/>
    </source>
</evidence>
<dbReference type="InterPro" id="IPR000608">
    <property type="entry name" value="UBC"/>
</dbReference>
<dbReference type="InterPro" id="IPR050113">
    <property type="entry name" value="Ub_conjugating_enzyme"/>
</dbReference>
<dbReference type="STRING" id="1169540.A0A0G4GB29"/>
<dbReference type="InParanoid" id="A0A0G4GB29"/>
<dbReference type="VEuPathDB" id="CryptoDB:Vbra_17352"/>
<dbReference type="EMBL" id="CDMY01000613">
    <property type="protein sequence ID" value="CEM26333.1"/>
    <property type="molecule type" value="Genomic_DNA"/>
</dbReference>
<keyword evidence="4" id="KW-1185">Reference proteome</keyword>
<evidence type="ECO:0000259" key="2">
    <source>
        <dbReference type="PROSITE" id="PS50127"/>
    </source>
</evidence>
<dbReference type="Pfam" id="PF00179">
    <property type="entry name" value="UQ_con"/>
    <property type="match status" value="1"/>
</dbReference>